<dbReference type="Gene3D" id="3.90.1200.10">
    <property type="match status" value="1"/>
</dbReference>
<dbReference type="EMBL" id="JAQQWM010000002">
    <property type="protein sequence ID" value="KAK8076918.1"/>
    <property type="molecule type" value="Genomic_DNA"/>
</dbReference>
<evidence type="ECO:0000259" key="2">
    <source>
        <dbReference type="Pfam" id="PF01636"/>
    </source>
</evidence>
<evidence type="ECO:0000256" key="1">
    <source>
        <dbReference type="SAM" id="MobiDB-lite"/>
    </source>
</evidence>
<dbReference type="Proteomes" id="UP001446871">
    <property type="component" value="Unassembled WGS sequence"/>
</dbReference>
<dbReference type="PANTHER" id="PTHR21310:SF13">
    <property type="entry name" value="AMINOGLYCOSIDE PHOSPHOTRANSFERASE DOMAIN-CONTAINING PROTEIN"/>
    <property type="match status" value="1"/>
</dbReference>
<keyword evidence="4" id="KW-1185">Reference proteome</keyword>
<comment type="caution">
    <text evidence="3">The sequence shown here is derived from an EMBL/GenBank/DDBJ whole genome shotgun (WGS) entry which is preliminary data.</text>
</comment>
<dbReference type="SUPFAM" id="SSF56112">
    <property type="entry name" value="Protein kinase-like (PK-like)"/>
    <property type="match status" value="1"/>
</dbReference>
<dbReference type="InterPro" id="IPR011009">
    <property type="entry name" value="Kinase-like_dom_sf"/>
</dbReference>
<organism evidence="3 4">
    <name type="scientific">Apiospora saccharicola</name>
    <dbReference type="NCBI Taxonomy" id="335842"/>
    <lineage>
        <taxon>Eukaryota</taxon>
        <taxon>Fungi</taxon>
        <taxon>Dikarya</taxon>
        <taxon>Ascomycota</taxon>
        <taxon>Pezizomycotina</taxon>
        <taxon>Sordariomycetes</taxon>
        <taxon>Xylariomycetidae</taxon>
        <taxon>Amphisphaeriales</taxon>
        <taxon>Apiosporaceae</taxon>
        <taxon>Apiospora</taxon>
    </lineage>
</organism>
<dbReference type="Pfam" id="PF01636">
    <property type="entry name" value="APH"/>
    <property type="match status" value="1"/>
</dbReference>
<feature type="domain" description="Aminoglycoside phosphotransferase" evidence="2">
    <location>
        <begin position="48"/>
        <end position="307"/>
    </location>
</feature>
<proteinExistence type="predicted"/>
<dbReference type="InterPro" id="IPR051678">
    <property type="entry name" value="AGP_Transferase"/>
</dbReference>
<protein>
    <recommendedName>
        <fullName evidence="2">Aminoglycoside phosphotransferase domain-containing protein</fullName>
    </recommendedName>
</protein>
<reference evidence="3 4" key="1">
    <citation type="submission" date="2023-01" db="EMBL/GenBank/DDBJ databases">
        <title>Analysis of 21 Apiospora genomes using comparative genomics revels a genus with tremendous synthesis potential of carbohydrate active enzymes and secondary metabolites.</title>
        <authorList>
            <person name="Sorensen T."/>
        </authorList>
    </citation>
    <scope>NUCLEOTIDE SEQUENCE [LARGE SCALE GENOMIC DNA]</scope>
    <source>
        <strain evidence="3 4">CBS 83171</strain>
    </source>
</reference>
<gene>
    <name evidence="3" type="ORF">PG996_003088</name>
</gene>
<dbReference type="PANTHER" id="PTHR21310">
    <property type="entry name" value="AMINOGLYCOSIDE PHOSPHOTRANSFERASE-RELATED-RELATED"/>
    <property type="match status" value="1"/>
</dbReference>
<dbReference type="InterPro" id="IPR002575">
    <property type="entry name" value="Aminoglycoside_PTrfase"/>
</dbReference>
<feature type="region of interest" description="Disordered" evidence="1">
    <location>
        <begin position="323"/>
        <end position="349"/>
    </location>
</feature>
<evidence type="ECO:0000313" key="3">
    <source>
        <dbReference type="EMBL" id="KAK8076918.1"/>
    </source>
</evidence>
<evidence type="ECO:0000313" key="4">
    <source>
        <dbReference type="Proteomes" id="UP001446871"/>
    </source>
</evidence>
<name>A0ABR1W0B7_9PEZI</name>
<sequence>MLNQDGLEWVSTTFGPEPRWTREPDMDVITRLARKHLALDEGMSIGISFYAQGAFNKLYKISTTAGDYVFRVSLPVYPHLKTESEVATTNFVCRKTDCPVPSIIAYDAENQNELGFEWILMEMMPGSPLRKRWRTMSWNAKKTIVRQLVSFQAQLFENRFSKIGNLYDKDGRVEDNSGITRETSDVADLGPMVSLIFLWGDHLSHDIDRGPFATSYEWLKARLQLVILDQERVRRESDDEDDIEDAEFAGALAEDLLKMLPDIFDPTTTEQQGTILFHDDLSMQNILVNDEGRLTAIIDWECVSAIPLWRACQLPQLLNGRECDECPERSSYGPSSDDENDDDSPDKFDNEGVSSLYWEHLLEYEQAQLRKLFMEEMARVQPNWVASINNETTKADFELAVHNCDSGWSNKIVRRWLNATSEGRVGSLADELRR</sequence>
<accession>A0ABR1W0B7</accession>